<evidence type="ECO:0000256" key="1">
    <source>
        <dbReference type="SAM" id="MobiDB-lite"/>
    </source>
</evidence>
<dbReference type="STRING" id="391625.PPSIR1_28273"/>
<comment type="caution">
    <text evidence="2">The sequence shown here is derived from an EMBL/GenBank/DDBJ whole genome shotgun (WGS) entry which is preliminary data.</text>
</comment>
<protein>
    <submittedName>
        <fullName evidence="2">Uncharacterized protein</fullName>
    </submittedName>
</protein>
<sequence length="98" mass="10126">MASATIDSTSSPQDIKWSSTTEPRLTKNSSTTVSSTVSGMYWWLGTDSQPSGGGTAFSSGTSFAQGVRDQTWSFASSSSSGAKITLTVTGTGDDDVLK</sequence>
<gene>
    <name evidence="2" type="ORF">PPSIR1_28273</name>
</gene>
<proteinExistence type="predicted"/>
<keyword evidence="3" id="KW-1185">Reference proteome</keyword>
<dbReference type="RefSeq" id="WP_006969976.1">
    <property type="nucleotide sequence ID" value="NZ_ABCS01000007.1"/>
</dbReference>
<feature type="region of interest" description="Disordered" evidence="1">
    <location>
        <begin position="1"/>
        <end position="32"/>
    </location>
</feature>
<evidence type="ECO:0000313" key="3">
    <source>
        <dbReference type="Proteomes" id="UP000005801"/>
    </source>
</evidence>
<dbReference type="EMBL" id="ABCS01000007">
    <property type="protein sequence ID" value="EDM80883.1"/>
    <property type="molecule type" value="Genomic_DNA"/>
</dbReference>
<feature type="compositionally biased region" description="Polar residues" evidence="1">
    <location>
        <begin position="1"/>
        <end position="28"/>
    </location>
</feature>
<accession>A6FZS7</accession>
<evidence type="ECO:0000313" key="2">
    <source>
        <dbReference type="EMBL" id="EDM80883.1"/>
    </source>
</evidence>
<name>A6FZS7_9BACT</name>
<dbReference type="Proteomes" id="UP000005801">
    <property type="component" value="Unassembled WGS sequence"/>
</dbReference>
<reference evidence="2 3" key="1">
    <citation type="submission" date="2007-06" db="EMBL/GenBank/DDBJ databases">
        <authorList>
            <person name="Shimkets L."/>
            <person name="Ferriera S."/>
            <person name="Johnson J."/>
            <person name="Kravitz S."/>
            <person name="Beeson K."/>
            <person name="Sutton G."/>
            <person name="Rogers Y.-H."/>
            <person name="Friedman R."/>
            <person name="Frazier M."/>
            <person name="Venter J.C."/>
        </authorList>
    </citation>
    <scope>NUCLEOTIDE SEQUENCE [LARGE SCALE GENOMIC DNA]</scope>
    <source>
        <strain evidence="2 3">SIR-1</strain>
    </source>
</reference>
<dbReference type="AlphaFoldDB" id="A6FZS7"/>
<organism evidence="2 3">
    <name type="scientific">Plesiocystis pacifica SIR-1</name>
    <dbReference type="NCBI Taxonomy" id="391625"/>
    <lineage>
        <taxon>Bacteria</taxon>
        <taxon>Pseudomonadati</taxon>
        <taxon>Myxococcota</taxon>
        <taxon>Polyangia</taxon>
        <taxon>Nannocystales</taxon>
        <taxon>Nannocystaceae</taxon>
        <taxon>Plesiocystis</taxon>
    </lineage>
</organism>